<keyword evidence="1" id="KW-0472">Membrane</keyword>
<keyword evidence="1" id="KW-1133">Transmembrane helix</keyword>
<name>A0ABS1EPA7_9CLOT</name>
<sequence length="220" mass="25576">MKGDVQISKELNRKVDKFIENLSSNLSEDKETIRDFRDEMKVNFTASIIELLKEGHSESEAFDIAETKFGDADNLKEDLSGAFKVRNRGNKISFFIAAISLLISISCFAYYEKVDAVRNEAFPNDLQNELSLKLQEGSAVNQDKVEELMKNHKKELKLVALYKEENNRMVLKNLYPSDFDKSKIDKALYQFRSSEYSFQNHNKEQYEMKIVTTENRYSSY</sequence>
<gene>
    <name evidence="2" type="ORF">JHL18_11335</name>
</gene>
<evidence type="ECO:0000313" key="3">
    <source>
        <dbReference type="Proteomes" id="UP000596739"/>
    </source>
</evidence>
<dbReference type="NCBIfam" id="NF038403">
    <property type="entry name" value="perm_prefix_1"/>
    <property type="match status" value="1"/>
</dbReference>
<reference evidence="3" key="1">
    <citation type="submission" date="2021-01" db="EMBL/GenBank/DDBJ databases">
        <title>Genome public.</title>
        <authorList>
            <person name="Liu C."/>
            <person name="Sun Q."/>
        </authorList>
    </citation>
    <scope>NUCLEOTIDE SEQUENCE [LARGE SCALE GENOMIC DNA]</scope>
    <source>
        <strain evidence="3">YIM B02505</strain>
    </source>
</reference>
<organism evidence="2 3">
    <name type="scientific">Clostridium yunnanense</name>
    <dbReference type="NCBI Taxonomy" id="2800325"/>
    <lineage>
        <taxon>Bacteria</taxon>
        <taxon>Bacillati</taxon>
        <taxon>Bacillota</taxon>
        <taxon>Clostridia</taxon>
        <taxon>Eubacteriales</taxon>
        <taxon>Clostridiaceae</taxon>
        <taxon>Clostridium</taxon>
    </lineage>
</organism>
<keyword evidence="3" id="KW-1185">Reference proteome</keyword>
<feature type="transmembrane region" description="Helical" evidence="1">
    <location>
        <begin position="92"/>
        <end position="111"/>
    </location>
</feature>
<comment type="caution">
    <text evidence="2">The sequence shown here is derived from an EMBL/GenBank/DDBJ whole genome shotgun (WGS) entry which is preliminary data.</text>
</comment>
<evidence type="ECO:0000256" key="1">
    <source>
        <dbReference type="SAM" id="Phobius"/>
    </source>
</evidence>
<protein>
    <recommendedName>
        <fullName evidence="4">Anti sigma-E protein RseA N-terminal domain-containing protein</fullName>
    </recommendedName>
</protein>
<evidence type="ECO:0008006" key="4">
    <source>
        <dbReference type="Google" id="ProtNLM"/>
    </source>
</evidence>
<dbReference type="EMBL" id="JAENHN010000034">
    <property type="protein sequence ID" value="MBK1811224.1"/>
    <property type="molecule type" value="Genomic_DNA"/>
</dbReference>
<dbReference type="InterPro" id="IPR047928">
    <property type="entry name" value="Perm_prefix_1"/>
</dbReference>
<dbReference type="RefSeq" id="WP_200269224.1">
    <property type="nucleotide sequence ID" value="NZ_JAENHN010000034.1"/>
</dbReference>
<proteinExistence type="predicted"/>
<evidence type="ECO:0000313" key="2">
    <source>
        <dbReference type="EMBL" id="MBK1811224.1"/>
    </source>
</evidence>
<keyword evidence="1" id="KW-0812">Transmembrane</keyword>
<dbReference type="Proteomes" id="UP000596739">
    <property type="component" value="Unassembled WGS sequence"/>
</dbReference>
<accession>A0ABS1EPA7</accession>